<reference evidence="1" key="1">
    <citation type="journal article" date="2023" name="Comput. Struct. Biotechnol. J.">
        <title>Discovery of a novel marine Bacteroidetes with a rich repertoire of carbohydrate-active enzymes.</title>
        <authorList>
            <person name="Chen B."/>
            <person name="Liu G."/>
            <person name="Chen Q."/>
            <person name="Wang H."/>
            <person name="Liu L."/>
            <person name="Tang K."/>
        </authorList>
    </citation>
    <scope>NUCLEOTIDE SEQUENCE</scope>
    <source>
        <strain evidence="1">TK19036</strain>
    </source>
</reference>
<name>A0AA49GQR5_9BACT</name>
<dbReference type="AlphaFoldDB" id="A0AA49GQR5"/>
<gene>
    <name evidence="1" type="ORF">K4G66_30165</name>
</gene>
<evidence type="ECO:0000313" key="1">
    <source>
        <dbReference type="EMBL" id="WKN36631.1"/>
    </source>
</evidence>
<dbReference type="EMBL" id="CP120682">
    <property type="protein sequence ID" value="WKN36631.1"/>
    <property type="molecule type" value="Genomic_DNA"/>
</dbReference>
<sequence>MIKATIRERYISSENGIAHEQVKEIIHESRIFSTEQKFDEWLQSFKHELWQDDPAKVKLVEGIYVDKQEIKVDDVTPPKQIRKYATFRKGVSYYYASEGDTQLVS</sequence>
<reference evidence="1" key="2">
    <citation type="journal article" date="2024" name="Antonie Van Leeuwenhoek">
        <title>Roseihalotalea indica gen. nov., sp. nov., a halophilic Bacteroidetes from mesopelagic Southwest Indian Ocean with higher carbohydrate metabolic potential.</title>
        <authorList>
            <person name="Chen B."/>
            <person name="Zhang M."/>
            <person name="Lin D."/>
            <person name="Ye J."/>
            <person name="Tang K."/>
        </authorList>
    </citation>
    <scope>NUCLEOTIDE SEQUENCE</scope>
    <source>
        <strain evidence="1">TK19036</strain>
    </source>
</reference>
<proteinExistence type="predicted"/>
<organism evidence="1">
    <name type="scientific">Roseihalotalea indica</name>
    <dbReference type="NCBI Taxonomy" id="2867963"/>
    <lineage>
        <taxon>Bacteria</taxon>
        <taxon>Pseudomonadati</taxon>
        <taxon>Bacteroidota</taxon>
        <taxon>Cytophagia</taxon>
        <taxon>Cytophagales</taxon>
        <taxon>Catalimonadaceae</taxon>
        <taxon>Roseihalotalea</taxon>
    </lineage>
</organism>
<accession>A0AA49GQR5</accession>
<protein>
    <submittedName>
        <fullName evidence="1">Uncharacterized protein</fullName>
    </submittedName>
</protein>